<dbReference type="SUPFAM" id="SSF48452">
    <property type="entry name" value="TPR-like"/>
    <property type="match status" value="1"/>
</dbReference>
<evidence type="ECO:0000256" key="1">
    <source>
        <dbReference type="PROSITE-ProRule" id="PRU00339"/>
    </source>
</evidence>
<comment type="caution">
    <text evidence="3">The sequence shown here is derived from an EMBL/GenBank/DDBJ whole genome shotgun (WGS) entry which is preliminary data.</text>
</comment>
<dbReference type="Gene3D" id="1.25.40.10">
    <property type="entry name" value="Tetratricopeptide repeat domain"/>
    <property type="match status" value="1"/>
</dbReference>
<evidence type="ECO:0000313" key="3">
    <source>
        <dbReference type="EMBL" id="KAJ8355329.1"/>
    </source>
</evidence>
<organism evidence="3 4">
    <name type="scientific">Aldrovandia affinis</name>
    <dbReference type="NCBI Taxonomy" id="143900"/>
    <lineage>
        <taxon>Eukaryota</taxon>
        <taxon>Metazoa</taxon>
        <taxon>Chordata</taxon>
        <taxon>Craniata</taxon>
        <taxon>Vertebrata</taxon>
        <taxon>Euteleostomi</taxon>
        <taxon>Actinopterygii</taxon>
        <taxon>Neopterygii</taxon>
        <taxon>Teleostei</taxon>
        <taxon>Notacanthiformes</taxon>
        <taxon>Halosauridae</taxon>
        <taxon>Aldrovandia</taxon>
    </lineage>
</organism>
<keyword evidence="4" id="KW-1185">Reference proteome</keyword>
<sequence length="129" mass="14517">MRSREYIAHVTLIPPMQPRTNIGVASQDLGDLAEAIAAYEQAITLAPRFADARYNLAALYEEQEDALAVQQLKQYKDLMITPTIGIKRITKNHTTNISFDISSWRRTMSPDREGDPGTDEGQREEVGPR</sequence>
<gene>
    <name evidence="3" type="ORF">AAFF_G00069830</name>
</gene>
<accession>A0AAD7VX30</accession>
<dbReference type="Proteomes" id="UP001221898">
    <property type="component" value="Unassembled WGS sequence"/>
</dbReference>
<proteinExistence type="predicted"/>
<dbReference type="InterPro" id="IPR019734">
    <property type="entry name" value="TPR_rpt"/>
</dbReference>
<keyword evidence="1" id="KW-0802">TPR repeat</keyword>
<dbReference type="AlphaFoldDB" id="A0AAD7VX30"/>
<evidence type="ECO:0000256" key="2">
    <source>
        <dbReference type="SAM" id="MobiDB-lite"/>
    </source>
</evidence>
<dbReference type="InterPro" id="IPR011990">
    <property type="entry name" value="TPR-like_helical_dom_sf"/>
</dbReference>
<feature type="compositionally biased region" description="Basic and acidic residues" evidence="2">
    <location>
        <begin position="108"/>
        <end position="129"/>
    </location>
</feature>
<evidence type="ECO:0000313" key="4">
    <source>
        <dbReference type="Proteomes" id="UP001221898"/>
    </source>
</evidence>
<feature type="region of interest" description="Disordered" evidence="2">
    <location>
        <begin position="101"/>
        <end position="129"/>
    </location>
</feature>
<dbReference type="SMART" id="SM00028">
    <property type="entry name" value="TPR"/>
    <property type="match status" value="1"/>
</dbReference>
<feature type="repeat" description="TPR" evidence="1">
    <location>
        <begin position="16"/>
        <end position="49"/>
    </location>
</feature>
<protein>
    <recommendedName>
        <fullName evidence="5">Tetratricopeptide repeat protein</fullName>
    </recommendedName>
</protein>
<reference evidence="3" key="1">
    <citation type="journal article" date="2023" name="Science">
        <title>Genome structures resolve the early diversification of teleost fishes.</title>
        <authorList>
            <person name="Parey E."/>
            <person name="Louis A."/>
            <person name="Montfort J."/>
            <person name="Bouchez O."/>
            <person name="Roques C."/>
            <person name="Iampietro C."/>
            <person name="Lluch J."/>
            <person name="Castinel A."/>
            <person name="Donnadieu C."/>
            <person name="Desvignes T."/>
            <person name="Floi Bucao C."/>
            <person name="Jouanno E."/>
            <person name="Wen M."/>
            <person name="Mejri S."/>
            <person name="Dirks R."/>
            <person name="Jansen H."/>
            <person name="Henkel C."/>
            <person name="Chen W.J."/>
            <person name="Zahm M."/>
            <person name="Cabau C."/>
            <person name="Klopp C."/>
            <person name="Thompson A.W."/>
            <person name="Robinson-Rechavi M."/>
            <person name="Braasch I."/>
            <person name="Lecointre G."/>
            <person name="Bobe J."/>
            <person name="Postlethwait J.H."/>
            <person name="Berthelot C."/>
            <person name="Roest Crollius H."/>
            <person name="Guiguen Y."/>
        </authorList>
    </citation>
    <scope>NUCLEOTIDE SEQUENCE</scope>
    <source>
        <strain evidence="3">NC1722</strain>
    </source>
</reference>
<dbReference type="Pfam" id="PF13414">
    <property type="entry name" value="TPR_11"/>
    <property type="match status" value="1"/>
</dbReference>
<evidence type="ECO:0008006" key="5">
    <source>
        <dbReference type="Google" id="ProtNLM"/>
    </source>
</evidence>
<dbReference type="EMBL" id="JAINUG010001413">
    <property type="protein sequence ID" value="KAJ8355329.1"/>
    <property type="molecule type" value="Genomic_DNA"/>
</dbReference>
<dbReference type="PROSITE" id="PS50005">
    <property type="entry name" value="TPR"/>
    <property type="match status" value="1"/>
</dbReference>
<name>A0AAD7VX30_9TELE</name>